<dbReference type="Proteomes" id="UP000092445">
    <property type="component" value="Unassembled WGS sequence"/>
</dbReference>
<proteinExistence type="predicted"/>
<protein>
    <submittedName>
        <fullName evidence="1">Uncharacterized protein</fullName>
    </submittedName>
</protein>
<organism evidence="1 2">
    <name type="scientific">Glossina pallidipes</name>
    <name type="common">Tsetse fly</name>
    <dbReference type="NCBI Taxonomy" id="7398"/>
    <lineage>
        <taxon>Eukaryota</taxon>
        <taxon>Metazoa</taxon>
        <taxon>Ecdysozoa</taxon>
        <taxon>Arthropoda</taxon>
        <taxon>Hexapoda</taxon>
        <taxon>Insecta</taxon>
        <taxon>Pterygota</taxon>
        <taxon>Neoptera</taxon>
        <taxon>Endopterygota</taxon>
        <taxon>Diptera</taxon>
        <taxon>Brachycera</taxon>
        <taxon>Muscomorpha</taxon>
        <taxon>Hippoboscoidea</taxon>
        <taxon>Glossinidae</taxon>
        <taxon>Glossina</taxon>
    </lineage>
</organism>
<dbReference type="VEuPathDB" id="VectorBase:GPAI014066"/>
<reference evidence="2" key="1">
    <citation type="submission" date="2014-03" db="EMBL/GenBank/DDBJ databases">
        <authorList>
            <person name="Aksoy S."/>
            <person name="Warren W."/>
            <person name="Wilson R.K."/>
        </authorList>
    </citation>
    <scope>NUCLEOTIDE SEQUENCE [LARGE SCALE GENOMIC DNA]</scope>
    <source>
        <strain evidence="2">IAEA</strain>
    </source>
</reference>
<name>A0A1A9ZGN7_GLOPL</name>
<dbReference type="EnsemblMetazoa" id="GPAI014066-RA">
    <property type="protein sequence ID" value="GPAI014066-PA"/>
    <property type="gene ID" value="GPAI014066"/>
</dbReference>
<evidence type="ECO:0000313" key="2">
    <source>
        <dbReference type="Proteomes" id="UP000092445"/>
    </source>
</evidence>
<reference evidence="1" key="2">
    <citation type="submission" date="2020-05" db="UniProtKB">
        <authorList>
            <consortium name="EnsemblMetazoa"/>
        </authorList>
    </citation>
    <scope>IDENTIFICATION</scope>
    <source>
        <strain evidence="1">IAEA</strain>
    </source>
</reference>
<keyword evidence="2" id="KW-1185">Reference proteome</keyword>
<evidence type="ECO:0000313" key="1">
    <source>
        <dbReference type="EnsemblMetazoa" id="GPAI014066-PA"/>
    </source>
</evidence>
<dbReference type="AlphaFoldDB" id="A0A1A9ZGN7"/>
<sequence>MNLFNQPSTTYNSAPIKNHDDTTRKYLLALNNISIETESWGLLLLHILIKKLDLKTYPALMTCYSNPSTLSTTKKGEHTLHMKQYRRRLATIIIALRTKFLLKKSAQTAATLSYDLLMRNDQPSINESTSTPPRRNFIIHI</sequence>
<accession>A0A1A9ZGN7</accession>